<dbReference type="SUPFAM" id="SSF54236">
    <property type="entry name" value="Ubiquitin-like"/>
    <property type="match status" value="1"/>
</dbReference>
<protein>
    <submittedName>
        <fullName evidence="3">Ubiquitin-like domain-containing protein</fullName>
    </submittedName>
</protein>
<reference evidence="3" key="2">
    <citation type="submission" date="2020-10" db="UniProtKB">
        <authorList>
            <consortium name="WormBaseParasite"/>
        </authorList>
    </citation>
    <scope>IDENTIFICATION</scope>
</reference>
<keyword evidence="2" id="KW-1185">Reference proteome</keyword>
<accession>A0A7E4VQF4</accession>
<dbReference type="InterPro" id="IPR000626">
    <property type="entry name" value="Ubiquitin-like_dom"/>
</dbReference>
<evidence type="ECO:0000313" key="3">
    <source>
        <dbReference type="WBParaSite" id="Pan_g23786.t1"/>
    </source>
</evidence>
<organism evidence="2 3">
    <name type="scientific">Panagrellus redivivus</name>
    <name type="common">Microworm</name>
    <dbReference type="NCBI Taxonomy" id="6233"/>
    <lineage>
        <taxon>Eukaryota</taxon>
        <taxon>Metazoa</taxon>
        <taxon>Ecdysozoa</taxon>
        <taxon>Nematoda</taxon>
        <taxon>Chromadorea</taxon>
        <taxon>Rhabditida</taxon>
        <taxon>Tylenchina</taxon>
        <taxon>Panagrolaimomorpha</taxon>
        <taxon>Panagrolaimoidea</taxon>
        <taxon>Panagrolaimidae</taxon>
        <taxon>Panagrellus</taxon>
    </lineage>
</organism>
<reference evidence="2" key="1">
    <citation type="journal article" date="2013" name="Genetics">
        <title>The draft genome and transcriptome of Panagrellus redivivus are shaped by the harsh demands of a free-living lifestyle.</title>
        <authorList>
            <person name="Srinivasan J."/>
            <person name="Dillman A.R."/>
            <person name="Macchietto M.G."/>
            <person name="Heikkinen L."/>
            <person name="Lakso M."/>
            <person name="Fracchia K.M."/>
            <person name="Antoshechkin I."/>
            <person name="Mortazavi A."/>
            <person name="Wong G."/>
            <person name="Sternberg P.W."/>
        </authorList>
    </citation>
    <scope>NUCLEOTIDE SEQUENCE [LARGE SCALE GENOMIC DNA]</scope>
    <source>
        <strain evidence="2">MT8872</strain>
    </source>
</reference>
<evidence type="ECO:0000259" key="1">
    <source>
        <dbReference type="PROSITE" id="PS50053"/>
    </source>
</evidence>
<evidence type="ECO:0000313" key="2">
    <source>
        <dbReference type="Proteomes" id="UP000492821"/>
    </source>
</evidence>
<dbReference type="WBParaSite" id="Pan_g23786.t1">
    <property type="protein sequence ID" value="Pan_g23786.t1"/>
    <property type="gene ID" value="Pan_g23786"/>
</dbReference>
<dbReference type="InterPro" id="IPR029071">
    <property type="entry name" value="Ubiquitin-like_domsf"/>
</dbReference>
<dbReference type="PROSITE" id="PS50053">
    <property type="entry name" value="UBIQUITIN_2"/>
    <property type="match status" value="1"/>
</dbReference>
<proteinExistence type="predicted"/>
<dbReference type="Pfam" id="PF00240">
    <property type="entry name" value="ubiquitin"/>
    <property type="match status" value="1"/>
</dbReference>
<dbReference type="AlphaFoldDB" id="A0A7E4VQF4"/>
<dbReference type="CDD" id="cd17039">
    <property type="entry name" value="Ubl_ubiquitin_like"/>
    <property type="match status" value="1"/>
</dbReference>
<name>A0A7E4VQF4_PANRE</name>
<dbReference type="Gene3D" id="3.10.20.90">
    <property type="entry name" value="Phosphatidylinositol 3-kinase Catalytic Subunit, Chain A, domain 1"/>
    <property type="match status" value="1"/>
</dbReference>
<feature type="domain" description="Ubiquitin-like" evidence="1">
    <location>
        <begin position="1"/>
        <end position="68"/>
    </location>
</feature>
<sequence>MMIFIKFTSGTAITVDVEEHDTVERLYHEARAQRSLGEFKLTVNGQQLELSKPLSAYNIDEGTVIHAD</sequence>
<dbReference type="Proteomes" id="UP000492821">
    <property type="component" value="Unassembled WGS sequence"/>
</dbReference>